<keyword evidence="8 10" id="KW-0472">Membrane</keyword>
<keyword evidence="13" id="KW-1185">Reference proteome</keyword>
<dbReference type="RefSeq" id="WP_160801649.1">
    <property type="nucleotide sequence ID" value="NZ_WUUL01000007.1"/>
</dbReference>
<evidence type="ECO:0000256" key="3">
    <source>
        <dbReference type="ARBA" id="ARBA00010581"/>
    </source>
</evidence>
<evidence type="ECO:0000256" key="8">
    <source>
        <dbReference type="ARBA" id="ARBA00023136"/>
    </source>
</evidence>
<dbReference type="PROSITE" id="PS50253">
    <property type="entry name" value="COX3"/>
    <property type="match status" value="1"/>
</dbReference>
<evidence type="ECO:0000256" key="10">
    <source>
        <dbReference type="RuleBase" id="RU367152"/>
    </source>
</evidence>
<keyword evidence="5 9" id="KW-0812">Transmembrane</keyword>
<feature type="transmembrane region" description="Helical" evidence="10">
    <location>
        <begin position="66"/>
        <end position="88"/>
    </location>
</feature>
<dbReference type="Pfam" id="PF00510">
    <property type="entry name" value="COX3"/>
    <property type="match status" value="1"/>
</dbReference>
<evidence type="ECO:0000259" key="11">
    <source>
        <dbReference type="PROSITE" id="PS50253"/>
    </source>
</evidence>
<organism evidence="12 13">
    <name type="scientific">Shimazuella alba</name>
    <dbReference type="NCBI Taxonomy" id="2690964"/>
    <lineage>
        <taxon>Bacteria</taxon>
        <taxon>Bacillati</taxon>
        <taxon>Bacillota</taxon>
        <taxon>Bacilli</taxon>
        <taxon>Bacillales</taxon>
        <taxon>Thermoactinomycetaceae</taxon>
        <taxon>Shimazuella</taxon>
    </lineage>
</organism>
<comment type="function">
    <text evidence="10">Catalyzes quinol oxidation with the concomitant reduction of oxygen to water.</text>
</comment>
<sequence>METTTTTKGYQPMEYKSEEGRLKIFGFWIFLGAEIVLFSTLFATYFVLVNQTAGGPSGKDLFEIHIFATETFLLLTSSFTCGLAILYMRRNSMKGYLIWTIITLLLGLGFLIMEIEEFAMLVEMNAGPTRSAFLSAFFTLVGTHGLHVTLGIFWVIGVMIQVIKRGFTPVTSRKIFMTGLYWHFLDVVWIFLFSTIYLLGVV</sequence>
<dbReference type="CDD" id="cd02863">
    <property type="entry name" value="Ubiquinol_oxidase_III"/>
    <property type="match status" value="1"/>
</dbReference>
<dbReference type="InterPro" id="IPR024791">
    <property type="entry name" value="Cyt_c/ubiquinol_Oxase_su3"/>
</dbReference>
<comment type="caution">
    <text evidence="12">The sequence shown here is derived from an EMBL/GenBank/DDBJ whole genome shotgun (WGS) entry which is preliminary data.</text>
</comment>
<dbReference type="NCBIfam" id="TIGR02897">
    <property type="entry name" value="QoxC"/>
    <property type="match status" value="1"/>
</dbReference>
<dbReference type="PANTHER" id="PTHR11403">
    <property type="entry name" value="CYTOCHROME C OXIDASE SUBUNIT III"/>
    <property type="match status" value="1"/>
</dbReference>
<feature type="transmembrane region" description="Helical" evidence="10">
    <location>
        <begin position="133"/>
        <end position="160"/>
    </location>
</feature>
<dbReference type="InterPro" id="IPR000298">
    <property type="entry name" value="Cyt_c_oxidase-like_su3"/>
</dbReference>
<feature type="transmembrane region" description="Helical" evidence="10">
    <location>
        <begin position="25"/>
        <end position="46"/>
    </location>
</feature>
<evidence type="ECO:0000256" key="7">
    <source>
        <dbReference type="ARBA" id="ARBA00023002"/>
    </source>
</evidence>
<feature type="transmembrane region" description="Helical" evidence="10">
    <location>
        <begin position="95"/>
        <end position="113"/>
    </location>
</feature>
<feature type="transmembrane region" description="Helical" evidence="10">
    <location>
        <begin position="180"/>
        <end position="200"/>
    </location>
</feature>
<comment type="subcellular location">
    <subcellularLocation>
        <location evidence="2 9">Cell membrane</location>
        <topology evidence="2 9">Multi-pass membrane protein</topology>
    </subcellularLocation>
</comment>
<proteinExistence type="inferred from homology"/>
<dbReference type="AlphaFoldDB" id="A0A6I4VWR1"/>
<dbReference type="InterPro" id="IPR013833">
    <property type="entry name" value="Cyt_c_oxidase_su3_a-hlx"/>
</dbReference>
<dbReference type="EC" id="1.10.3.-" evidence="10"/>
<dbReference type="PANTHER" id="PTHR11403:SF2">
    <property type="entry name" value="CYTOCHROME BO(3) UBIQUINOL OXIDASE SUBUNIT 3"/>
    <property type="match status" value="1"/>
</dbReference>
<evidence type="ECO:0000313" key="12">
    <source>
        <dbReference type="EMBL" id="MXQ54286.1"/>
    </source>
</evidence>
<comment type="similarity">
    <text evidence="3 9">Belongs to the cytochrome c oxidase subunit 3 family.</text>
</comment>
<dbReference type="SUPFAM" id="SSF81452">
    <property type="entry name" value="Cytochrome c oxidase subunit III-like"/>
    <property type="match status" value="1"/>
</dbReference>
<keyword evidence="7 10" id="KW-0560">Oxidoreductase</keyword>
<dbReference type="Gene3D" id="1.20.120.80">
    <property type="entry name" value="Cytochrome c oxidase, subunit III, four-helix bundle"/>
    <property type="match status" value="1"/>
</dbReference>
<evidence type="ECO:0000256" key="2">
    <source>
        <dbReference type="ARBA" id="ARBA00004651"/>
    </source>
</evidence>
<dbReference type="GO" id="GO:0005886">
    <property type="term" value="C:plasma membrane"/>
    <property type="evidence" value="ECO:0007669"/>
    <property type="project" value="UniProtKB-SubCell"/>
</dbReference>
<dbReference type="GO" id="GO:0016491">
    <property type="term" value="F:oxidoreductase activity"/>
    <property type="evidence" value="ECO:0007669"/>
    <property type="project" value="UniProtKB-KW"/>
</dbReference>
<dbReference type="InterPro" id="IPR033946">
    <property type="entry name" value="Ubiquinol_oxase_su3_dom"/>
</dbReference>
<comment type="catalytic activity">
    <reaction evidence="1 10">
        <text>2 a quinol + O2 = 2 a quinone + 2 H2O</text>
        <dbReference type="Rhea" id="RHEA:55376"/>
        <dbReference type="ChEBI" id="CHEBI:15377"/>
        <dbReference type="ChEBI" id="CHEBI:15379"/>
        <dbReference type="ChEBI" id="CHEBI:24646"/>
        <dbReference type="ChEBI" id="CHEBI:132124"/>
    </reaction>
</comment>
<dbReference type="GO" id="GO:0042773">
    <property type="term" value="P:ATP synthesis coupled electron transport"/>
    <property type="evidence" value="ECO:0007669"/>
    <property type="project" value="UniProtKB-UniRule"/>
</dbReference>
<name>A0A6I4VWR1_9BACL</name>
<dbReference type="GO" id="GO:0004129">
    <property type="term" value="F:cytochrome-c oxidase activity"/>
    <property type="evidence" value="ECO:0007669"/>
    <property type="project" value="UniProtKB-UniRule"/>
</dbReference>
<keyword evidence="4 10" id="KW-1003">Cell membrane</keyword>
<evidence type="ECO:0000313" key="13">
    <source>
        <dbReference type="Proteomes" id="UP000430692"/>
    </source>
</evidence>
<evidence type="ECO:0000256" key="6">
    <source>
        <dbReference type="ARBA" id="ARBA00022989"/>
    </source>
</evidence>
<protein>
    <recommendedName>
        <fullName evidence="10">Quinol oxidase subunit 3</fullName>
        <ecNumber evidence="10">1.10.3.-</ecNumber>
    </recommendedName>
</protein>
<evidence type="ECO:0000256" key="4">
    <source>
        <dbReference type="ARBA" id="ARBA00022475"/>
    </source>
</evidence>
<dbReference type="InterPro" id="IPR035973">
    <property type="entry name" value="Cyt_c_oxidase_su3-like_sf"/>
</dbReference>
<accession>A0A6I4VWR1</accession>
<evidence type="ECO:0000256" key="5">
    <source>
        <dbReference type="ARBA" id="ARBA00022692"/>
    </source>
</evidence>
<dbReference type="EMBL" id="WUUL01000007">
    <property type="protein sequence ID" value="MXQ54286.1"/>
    <property type="molecule type" value="Genomic_DNA"/>
</dbReference>
<reference evidence="12 13" key="1">
    <citation type="submission" date="2019-12" db="EMBL/GenBank/DDBJ databases">
        <title>Whole-genome analyses of novel actinobacteria.</title>
        <authorList>
            <person name="Sahin N."/>
            <person name="Saygin H."/>
        </authorList>
    </citation>
    <scope>NUCLEOTIDE SEQUENCE [LARGE SCALE GENOMIC DNA]</scope>
    <source>
        <strain evidence="12 13">KC615</strain>
    </source>
</reference>
<evidence type="ECO:0000256" key="9">
    <source>
        <dbReference type="RuleBase" id="RU003376"/>
    </source>
</evidence>
<dbReference type="InterPro" id="IPR014246">
    <property type="entry name" value="QoxC"/>
</dbReference>
<dbReference type="GO" id="GO:0019646">
    <property type="term" value="P:aerobic electron transport chain"/>
    <property type="evidence" value="ECO:0007669"/>
    <property type="project" value="UniProtKB-UniRule"/>
</dbReference>
<gene>
    <name evidence="12" type="primary">qoxC</name>
    <name evidence="12" type="ORF">GSM42_11290</name>
</gene>
<dbReference type="FunFam" id="1.20.120.80:FF:000001">
    <property type="entry name" value="Cytochrome (Ubi)quinol oxidase subunit III"/>
    <property type="match status" value="1"/>
</dbReference>
<keyword evidence="6 10" id="KW-1133">Transmembrane helix</keyword>
<dbReference type="Proteomes" id="UP000430692">
    <property type="component" value="Unassembled WGS sequence"/>
</dbReference>
<evidence type="ECO:0000256" key="1">
    <source>
        <dbReference type="ARBA" id="ARBA00000725"/>
    </source>
</evidence>
<feature type="domain" description="Heme-copper oxidase subunit III family profile" evidence="11">
    <location>
        <begin position="1"/>
        <end position="201"/>
    </location>
</feature>